<keyword evidence="4" id="KW-0539">Nucleus</keyword>
<dbReference type="Proteomes" id="UP000565441">
    <property type="component" value="Unassembled WGS sequence"/>
</dbReference>
<feature type="compositionally biased region" description="Gly residues" evidence="5">
    <location>
        <begin position="681"/>
        <end position="697"/>
    </location>
</feature>
<dbReference type="GO" id="GO:0019185">
    <property type="term" value="C:snRNA-activating protein complex"/>
    <property type="evidence" value="ECO:0007669"/>
    <property type="project" value="TreeGrafter"/>
</dbReference>
<evidence type="ECO:0000259" key="6">
    <source>
        <dbReference type="PROSITE" id="PS50090"/>
    </source>
</evidence>
<feature type="domain" description="Myb-like" evidence="6">
    <location>
        <begin position="297"/>
        <end position="347"/>
    </location>
</feature>
<feature type="domain" description="HTH myb-type" evidence="7">
    <location>
        <begin position="297"/>
        <end position="351"/>
    </location>
</feature>
<keyword evidence="2" id="KW-0238">DNA-binding</keyword>
<dbReference type="InterPro" id="IPR051575">
    <property type="entry name" value="Myb-like_DNA-bd"/>
</dbReference>
<evidence type="ECO:0000256" key="5">
    <source>
        <dbReference type="SAM" id="MobiDB-lite"/>
    </source>
</evidence>
<dbReference type="InterPro" id="IPR001005">
    <property type="entry name" value="SANT/Myb"/>
</dbReference>
<dbReference type="PANTHER" id="PTHR46621:SF1">
    <property type="entry name" value="SNRNA-ACTIVATING PROTEIN COMPLEX SUBUNIT 4"/>
    <property type="match status" value="1"/>
</dbReference>
<dbReference type="EMBL" id="JAACJP010000001">
    <property type="protein sequence ID" value="KAF5388265.1"/>
    <property type="molecule type" value="Genomic_DNA"/>
</dbReference>
<reference evidence="8 9" key="1">
    <citation type="journal article" date="2020" name="ISME J.">
        <title>Uncovering the hidden diversity of litter-decomposition mechanisms in mushroom-forming fungi.</title>
        <authorList>
            <person name="Floudas D."/>
            <person name="Bentzer J."/>
            <person name="Ahren D."/>
            <person name="Johansson T."/>
            <person name="Persson P."/>
            <person name="Tunlid A."/>
        </authorList>
    </citation>
    <scope>NUCLEOTIDE SEQUENCE [LARGE SCALE GENOMIC DNA]</scope>
    <source>
        <strain evidence="8 9">CBS 661.87</strain>
    </source>
</reference>
<evidence type="ECO:0000256" key="1">
    <source>
        <dbReference type="ARBA" id="ARBA00023015"/>
    </source>
</evidence>
<dbReference type="GO" id="GO:0001006">
    <property type="term" value="F:RNA polymerase III type 3 promoter sequence-specific DNA binding"/>
    <property type="evidence" value="ECO:0007669"/>
    <property type="project" value="TreeGrafter"/>
</dbReference>
<keyword evidence="3" id="KW-0804">Transcription</keyword>
<dbReference type="InterPro" id="IPR009057">
    <property type="entry name" value="Homeodomain-like_sf"/>
</dbReference>
<feature type="compositionally biased region" description="Basic and acidic residues" evidence="5">
    <location>
        <begin position="647"/>
        <end position="657"/>
    </location>
</feature>
<keyword evidence="1" id="KW-0805">Transcription regulation</keyword>
<dbReference type="SMART" id="SM00717">
    <property type="entry name" value="SANT"/>
    <property type="match status" value="5"/>
</dbReference>
<dbReference type="Gene3D" id="1.10.10.60">
    <property type="entry name" value="Homeodomain-like"/>
    <property type="match status" value="3"/>
</dbReference>
<feature type="compositionally biased region" description="Low complexity" evidence="5">
    <location>
        <begin position="470"/>
        <end position="487"/>
    </location>
</feature>
<dbReference type="PRINTS" id="PR00929">
    <property type="entry name" value="ATHOOK"/>
</dbReference>
<organism evidence="8 9">
    <name type="scientific">Tricholomella constricta</name>
    <dbReference type="NCBI Taxonomy" id="117010"/>
    <lineage>
        <taxon>Eukaryota</taxon>
        <taxon>Fungi</taxon>
        <taxon>Dikarya</taxon>
        <taxon>Basidiomycota</taxon>
        <taxon>Agaricomycotina</taxon>
        <taxon>Agaricomycetes</taxon>
        <taxon>Agaricomycetidae</taxon>
        <taxon>Agaricales</taxon>
        <taxon>Tricholomatineae</taxon>
        <taxon>Lyophyllaceae</taxon>
        <taxon>Tricholomella</taxon>
    </lineage>
</organism>
<dbReference type="GO" id="GO:0000978">
    <property type="term" value="F:RNA polymerase II cis-regulatory region sequence-specific DNA binding"/>
    <property type="evidence" value="ECO:0007669"/>
    <property type="project" value="TreeGrafter"/>
</dbReference>
<dbReference type="PROSITE" id="PS50090">
    <property type="entry name" value="MYB_LIKE"/>
    <property type="match status" value="3"/>
</dbReference>
<proteinExistence type="predicted"/>
<dbReference type="SMART" id="SM00384">
    <property type="entry name" value="AT_hook"/>
    <property type="match status" value="3"/>
</dbReference>
<evidence type="ECO:0000256" key="3">
    <source>
        <dbReference type="ARBA" id="ARBA00023163"/>
    </source>
</evidence>
<feature type="domain" description="HTH myb-type" evidence="7">
    <location>
        <begin position="356"/>
        <end position="403"/>
    </location>
</feature>
<feature type="domain" description="Myb-like" evidence="6">
    <location>
        <begin position="356"/>
        <end position="399"/>
    </location>
</feature>
<dbReference type="PROSITE" id="PS51294">
    <property type="entry name" value="HTH_MYB"/>
    <property type="match status" value="2"/>
</dbReference>
<evidence type="ECO:0000256" key="4">
    <source>
        <dbReference type="ARBA" id="ARBA00023242"/>
    </source>
</evidence>
<protein>
    <submittedName>
        <fullName evidence="8">Uncharacterized protein</fullName>
    </submittedName>
</protein>
<dbReference type="InterPro" id="IPR017956">
    <property type="entry name" value="AT_hook_DNA-bd_motif"/>
</dbReference>
<evidence type="ECO:0000313" key="9">
    <source>
        <dbReference type="Proteomes" id="UP000565441"/>
    </source>
</evidence>
<accession>A0A8H5MBD6</accession>
<comment type="caution">
    <text evidence="8">The sequence shown here is derived from an EMBL/GenBank/DDBJ whole genome shotgun (WGS) entry which is preliminary data.</text>
</comment>
<gene>
    <name evidence="8" type="ORF">D9615_000172</name>
</gene>
<feature type="domain" description="Myb-like" evidence="6">
    <location>
        <begin position="244"/>
        <end position="296"/>
    </location>
</feature>
<keyword evidence="9" id="KW-1185">Reference proteome</keyword>
<evidence type="ECO:0000259" key="7">
    <source>
        <dbReference type="PROSITE" id="PS51294"/>
    </source>
</evidence>
<evidence type="ECO:0000256" key="2">
    <source>
        <dbReference type="ARBA" id="ARBA00023125"/>
    </source>
</evidence>
<feature type="compositionally biased region" description="Low complexity" evidence="5">
    <location>
        <begin position="533"/>
        <end position="548"/>
    </location>
</feature>
<dbReference type="GO" id="GO:0042796">
    <property type="term" value="P:snRNA transcription by RNA polymerase III"/>
    <property type="evidence" value="ECO:0007669"/>
    <property type="project" value="TreeGrafter"/>
</dbReference>
<dbReference type="PANTHER" id="PTHR46621">
    <property type="entry name" value="SNRNA-ACTIVATING PROTEIN COMPLEX SUBUNIT 4"/>
    <property type="match status" value="1"/>
</dbReference>
<dbReference type="CDD" id="cd00167">
    <property type="entry name" value="SANT"/>
    <property type="match status" value="3"/>
</dbReference>
<dbReference type="AlphaFoldDB" id="A0A8H5MBD6"/>
<feature type="region of interest" description="Disordered" evidence="5">
    <location>
        <begin position="406"/>
        <end position="740"/>
    </location>
</feature>
<dbReference type="Pfam" id="PF13921">
    <property type="entry name" value="Myb_DNA-bind_6"/>
    <property type="match status" value="1"/>
</dbReference>
<dbReference type="OrthoDB" id="2143914at2759"/>
<dbReference type="GO" id="GO:0042795">
    <property type="term" value="P:snRNA transcription by RNA polymerase II"/>
    <property type="evidence" value="ECO:0007669"/>
    <property type="project" value="TreeGrafter"/>
</dbReference>
<evidence type="ECO:0000313" key="8">
    <source>
        <dbReference type="EMBL" id="KAF5388265.1"/>
    </source>
</evidence>
<name>A0A8H5MBD6_9AGAR</name>
<feature type="compositionally biased region" description="Basic residues" evidence="5">
    <location>
        <begin position="623"/>
        <end position="635"/>
    </location>
</feature>
<dbReference type="SUPFAM" id="SSF46689">
    <property type="entry name" value="Homeodomain-like"/>
    <property type="match status" value="3"/>
</dbReference>
<sequence length="740" mass="80388">MDVDLSMDFEKKIPTNAPPELKALTEKALEANKAHQYALTKYAERLAAELQEIENLMDAVTTDDIDDERDVEVHIPGATKAMGPCPMSEFLYPNSPFFEHASRRSQYMSYTVDHPMKNRELDVLSEAVKAENLRFQAYESQKSGQDGAKTIDLETNTEGINWNNVAEKVSIACTVKRTADQCRIRWLGDRHPNINHSNWSSSELDKLKAIVSAQLETNDGKVDWVHVSMDLGTNRTPIDCMRRGIPRQRHIWHPEADEKLTEAVKLYGTDNWGIVARFVSEDATASQCSGRYSRAIDLSRKRGPWTHDEFERLKVAVAAYGNSWVEVAACIPGRTNEQCRERWTEHINQASATILWSEVDDKDLLDAVATMGNRWTAISTKIGNGSTGQQCRARWEKVKRLQDLRQAAAAGLSQPSSSQIVPPEPSCRPRKDVASGSANGTGGPTAPFTNQISPYPVRKKGKGKEKATEPPSDLASDAPAAATPSKTANRDVPMPENDTRPNKRAAGDATDQAPAAKKRKISTRSKDTTCSNATKSPASSLSTPSTRTSSRKKVANVNKPAPTRPQPRPRGRPKKAVLPPSFELTSEPPAADAVSRTDVPPTPDPSSSPSQTADPDAEAAKSSRPKPRPRGRPRKVVPPLEPSPPEPEPHHEHEHDASSMLSGVLTPAFSKAGTGDLIGSTPGGRGGGRGRGRGVGQGAAAHASTLHTPGRRQSARVAALQQPMAESALATPGGQEDKRS</sequence>
<dbReference type="InterPro" id="IPR017930">
    <property type="entry name" value="Myb_dom"/>
</dbReference>
<dbReference type="Pfam" id="PF00249">
    <property type="entry name" value="Myb_DNA-binding"/>
    <property type="match status" value="2"/>
</dbReference>